<feature type="region of interest" description="Disordered" evidence="1">
    <location>
        <begin position="1"/>
        <end position="119"/>
    </location>
</feature>
<feature type="compositionally biased region" description="Low complexity" evidence="1">
    <location>
        <begin position="82"/>
        <end position="107"/>
    </location>
</feature>
<dbReference type="EMBL" id="GBRH01236111">
    <property type="protein sequence ID" value="JAD61784.1"/>
    <property type="molecule type" value="Transcribed_RNA"/>
</dbReference>
<reference evidence="2" key="1">
    <citation type="submission" date="2014-09" db="EMBL/GenBank/DDBJ databases">
        <authorList>
            <person name="Magalhaes I.L.F."/>
            <person name="Oliveira U."/>
            <person name="Santos F.R."/>
            <person name="Vidigal T.H.D.A."/>
            <person name="Brescovit A.D."/>
            <person name="Santos A.J."/>
        </authorList>
    </citation>
    <scope>NUCLEOTIDE SEQUENCE</scope>
    <source>
        <tissue evidence="2">Shoot tissue taken approximately 20 cm above the soil surface</tissue>
    </source>
</reference>
<proteinExistence type="predicted"/>
<protein>
    <submittedName>
        <fullName evidence="2">Uncharacterized protein</fullName>
    </submittedName>
</protein>
<reference evidence="2" key="2">
    <citation type="journal article" date="2015" name="Data Brief">
        <title>Shoot transcriptome of the giant reed, Arundo donax.</title>
        <authorList>
            <person name="Barrero R.A."/>
            <person name="Guerrero F.D."/>
            <person name="Moolhuijzen P."/>
            <person name="Goolsby J.A."/>
            <person name="Tidwell J."/>
            <person name="Bellgard S.E."/>
            <person name="Bellgard M.I."/>
        </authorList>
    </citation>
    <scope>NUCLEOTIDE SEQUENCE</scope>
    <source>
        <tissue evidence="2">Shoot tissue taken approximately 20 cm above the soil surface</tissue>
    </source>
</reference>
<sequence>MAHSPLMAAGISPSNSGRPAPLPFYLTPARASPRGSAPRQPARAPFPRSQRRRHVLPLRPPPFTVAPPPRPISGQAEAAHGFPTPARSRSASSPTFPDHRSPTPSTPVRRRPPSTPAGAPPCAMYWGEYAHMSTSTWRFHLRGPPSLPRAQAAGATVRSTAELPCAMLCSVLPDSLIL</sequence>
<evidence type="ECO:0000256" key="1">
    <source>
        <dbReference type="SAM" id="MobiDB-lite"/>
    </source>
</evidence>
<accession>A0A0A9BCS6</accession>
<organism evidence="2">
    <name type="scientific">Arundo donax</name>
    <name type="common">Giant reed</name>
    <name type="synonym">Donax arundinaceus</name>
    <dbReference type="NCBI Taxonomy" id="35708"/>
    <lineage>
        <taxon>Eukaryota</taxon>
        <taxon>Viridiplantae</taxon>
        <taxon>Streptophyta</taxon>
        <taxon>Embryophyta</taxon>
        <taxon>Tracheophyta</taxon>
        <taxon>Spermatophyta</taxon>
        <taxon>Magnoliopsida</taxon>
        <taxon>Liliopsida</taxon>
        <taxon>Poales</taxon>
        <taxon>Poaceae</taxon>
        <taxon>PACMAD clade</taxon>
        <taxon>Arundinoideae</taxon>
        <taxon>Arundineae</taxon>
        <taxon>Arundo</taxon>
    </lineage>
</organism>
<dbReference type="AlphaFoldDB" id="A0A0A9BCS6"/>
<name>A0A0A9BCS6_ARUDO</name>
<evidence type="ECO:0000313" key="2">
    <source>
        <dbReference type="EMBL" id="JAD61784.1"/>
    </source>
</evidence>
<feature type="compositionally biased region" description="Low complexity" evidence="1">
    <location>
        <begin position="36"/>
        <end position="48"/>
    </location>
</feature>
<feature type="compositionally biased region" description="Pro residues" evidence="1">
    <location>
        <begin position="58"/>
        <end position="71"/>
    </location>
</feature>